<keyword evidence="1" id="KW-0121">Carboxypeptidase</keyword>
<dbReference type="EMBL" id="VBPB01000153">
    <property type="protein sequence ID" value="TMQ71624.1"/>
    <property type="molecule type" value="Genomic_DNA"/>
</dbReference>
<feature type="region of interest" description="Disordered" evidence="6">
    <location>
        <begin position="20"/>
        <end position="40"/>
    </location>
</feature>
<evidence type="ECO:0000256" key="3">
    <source>
        <dbReference type="ARBA" id="ARBA00022729"/>
    </source>
</evidence>
<dbReference type="InterPro" id="IPR001563">
    <property type="entry name" value="Peptidase_S10"/>
</dbReference>
<evidence type="ECO:0000256" key="6">
    <source>
        <dbReference type="SAM" id="MobiDB-lite"/>
    </source>
</evidence>
<dbReference type="Proteomes" id="UP000319771">
    <property type="component" value="Unassembled WGS sequence"/>
</dbReference>
<sequence>MKTLPLLLALALATPSLAAETAPPAKPAAPARAKADSTEAPVVTHHQITVSGKPLAYTVTTGKLPLKNEQGETEAEIFFMAYTLDGVASPASRPMMFSFNGGPGSASVWLHLGALGPKRVKMRADGAMPSPPYQLVDNPYTWLDQTDLCFIDPVGTGYSRASKPELGKKFWGVQGDLESVGEFIRLYLSRYQRWASPLFLVGESYGTTRAAGLSGYLVERSGIAFNGILLVSSILNFETADFTRGNELPYTLYLPTYTATAWYHKKLAPELESRDLSPTLAAAKAWATGEYARALAMGDRLPADQRAAVLDQLARYTGLDPHYLDLADLRVDIQHFCKELLRGERRTVGRLDSRFKGIDDSATGETPEFDPSLSAIRPPYTAMFNQYVRTDLGYKSDLTYYILGGGIGPWDWGTGGRGGFPDVSGSLRAAFSKNPDMKLFVASGHYDLATPFFATEYTLAHLGLEPAERARVTTREYEAGHMMYIDEGELAKLKRDVSAFIRGALGTP</sequence>
<accession>A0A538U6U8</accession>
<evidence type="ECO:0000313" key="8">
    <source>
        <dbReference type="EMBL" id="TMQ71624.1"/>
    </source>
</evidence>
<dbReference type="GO" id="GO:0006508">
    <property type="term" value="P:proteolysis"/>
    <property type="evidence" value="ECO:0007669"/>
    <property type="project" value="UniProtKB-KW"/>
</dbReference>
<evidence type="ECO:0000256" key="1">
    <source>
        <dbReference type="ARBA" id="ARBA00022645"/>
    </source>
</evidence>
<dbReference type="PANTHER" id="PTHR11802">
    <property type="entry name" value="SERINE PROTEASE FAMILY S10 SERINE CARBOXYPEPTIDASE"/>
    <property type="match status" value="1"/>
</dbReference>
<keyword evidence="2" id="KW-0645">Protease</keyword>
<dbReference type="SUPFAM" id="SSF53474">
    <property type="entry name" value="alpha/beta-Hydrolases"/>
    <property type="match status" value="1"/>
</dbReference>
<name>A0A538U6U8_UNCEI</name>
<comment type="caution">
    <text evidence="8">The sequence shown here is derived from an EMBL/GenBank/DDBJ whole genome shotgun (WGS) entry which is preliminary data.</text>
</comment>
<feature type="chain" id="PRO_5021922904" evidence="7">
    <location>
        <begin position="19"/>
        <end position="508"/>
    </location>
</feature>
<feature type="compositionally biased region" description="Low complexity" evidence="6">
    <location>
        <begin position="20"/>
        <end position="32"/>
    </location>
</feature>
<keyword evidence="5" id="KW-0325">Glycoprotein</keyword>
<dbReference type="GO" id="GO:0004185">
    <property type="term" value="F:serine-type carboxypeptidase activity"/>
    <property type="evidence" value="ECO:0007669"/>
    <property type="project" value="InterPro"/>
</dbReference>
<evidence type="ECO:0000313" key="9">
    <source>
        <dbReference type="Proteomes" id="UP000319771"/>
    </source>
</evidence>
<evidence type="ECO:0000256" key="7">
    <source>
        <dbReference type="SAM" id="SignalP"/>
    </source>
</evidence>
<dbReference type="Pfam" id="PF00450">
    <property type="entry name" value="Peptidase_S10"/>
    <property type="match status" value="1"/>
</dbReference>
<gene>
    <name evidence="8" type="ORF">E6K81_09660</name>
</gene>
<reference evidence="8 9" key="1">
    <citation type="journal article" date="2019" name="Nat. Microbiol.">
        <title>Mediterranean grassland soil C-N compound turnover is dependent on rainfall and depth, and is mediated by genomically divergent microorganisms.</title>
        <authorList>
            <person name="Diamond S."/>
            <person name="Andeer P.F."/>
            <person name="Li Z."/>
            <person name="Crits-Christoph A."/>
            <person name="Burstein D."/>
            <person name="Anantharaman K."/>
            <person name="Lane K.R."/>
            <person name="Thomas B.C."/>
            <person name="Pan C."/>
            <person name="Northen T.R."/>
            <person name="Banfield J.F."/>
        </authorList>
    </citation>
    <scope>NUCLEOTIDE SEQUENCE [LARGE SCALE GENOMIC DNA]</scope>
    <source>
        <strain evidence="8">WS_11</strain>
    </source>
</reference>
<protein>
    <submittedName>
        <fullName evidence="8">Peptidase S10</fullName>
    </submittedName>
</protein>
<dbReference type="AlphaFoldDB" id="A0A538U6U8"/>
<dbReference type="PANTHER" id="PTHR11802:SF3">
    <property type="entry name" value="RETINOID-INDUCIBLE SERINE CARBOXYPEPTIDASE"/>
    <property type="match status" value="1"/>
</dbReference>
<organism evidence="8 9">
    <name type="scientific">Eiseniibacteriota bacterium</name>
    <dbReference type="NCBI Taxonomy" id="2212470"/>
    <lineage>
        <taxon>Bacteria</taxon>
        <taxon>Candidatus Eiseniibacteriota</taxon>
    </lineage>
</organism>
<evidence type="ECO:0000256" key="5">
    <source>
        <dbReference type="ARBA" id="ARBA00023180"/>
    </source>
</evidence>
<dbReference type="InterPro" id="IPR029058">
    <property type="entry name" value="AB_hydrolase_fold"/>
</dbReference>
<evidence type="ECO:0000256" key="2">
    <source>
        <dbReference type="ARBA" id="ARBA00022670"/>
    </source>
</evidence>
<evidence type="ECO:0000256" key="4">
    <source>
        <dbReference type="ARBA" id="ARBA00022801"/>
    </source>
</evidence>
<dbReference type="Gene3D" id="3.40.50.1820">
    <property type="entry name" value="alpha/beta hydrolase"/>
    <property type="match status" value="1"/>
</dbReference>
<proteinExistence type="predicted"/>
<keyword evidence="3 7" id="KW-0732">Signal</keyword>
<feature type="signal peptide" evidence="7">
    <location>
        <begin position="1"/>
        <end position="18"/>
    </location>
</feature>
<keyword evidence="4" id="KW-0378">Hydrolase</keyword>